<comment type="domain">
    <text evidence="9">Composed of three domains: the N-terminal N domain, which is responsible for interactions with the ribosome, the central G domain, which binds GTP, and the C-terminal M domain, which binds the RNA and the signal sequence of the RNC.</text>
</comment>
<dbReference type="SMART" id="SM00963">
    <property type="entry name" value="SRP54_N"/>
    <property type="match status" value="1"/>
</dbReference>
<evidence type="ECO:0000256" key="3">
    <source>
        <dbReference type="ARBA" id="ARBA00022801"/>
    </source>
</evidence>
<sequence length="530" mass="58261">MFETLTKGFRAARNRLAGLTELNEENLEPALRDVRLSLLEADVEFGVVKRFLGRVKESVIGETITNEVEAKGKKIKIGPAERFIKACQDELVGMMKSEGPALVHAKAPQPTGIMMVGLQGSGKTTTSGKLARLLESQGKKPLLVAADVQRPGAIEQLKVLGERLSIPVFSIPGGRPVDICTKAIDHARKLKRDVIIYDTAGRLAVDEPLMVELQQIKTNTKADNVFMVVDAMIGQDAVKTAAAFHERLGLTGVVMTKLDGDARGGAALSIREVTGAPVKFVGMGEGLDKLEEFRPEGMASRILGFGDVVGLMKDFEGVVDQNKAEQDAKRMLEGRFTLHDFLEQIRMLQKMGPLQDLFEKLPFFADSVPEGFQVDEKELKRAEAIVSSMTKRERIEPELFTKDKGRIQRVAKGSGRSDKDVVDLLQRFSFMKQMMGDIGQQAGLLQRLPGMKQMAMAKRLNEMVRTTGLETNPMMSSLADQLLEAAVAGEGPMAAMMRGQGAPKAIKPGDKNKKKHLRKLQKQARKKSRK</sequence>
<keyword evidence="7 9" id="KW-0687">Ribonucleoprotein</keyword>
<comment type="catalytic activity">
    <reaction evidence="8 9">
        <text>GTP + H2O = GDP + phosphate + H(+)</text>
        <dbReference type="Rhea" id="RHEA:19669"/>
        <dbReference type="ChEBI" id="CHEBI:15377"/>
        <dbReference type="ChEBI" id="CHEBI:15378"/>
        <dbReference type="ChEBI" id="CHEBI:37565"/>
        <dbReference type="ChEBI" id="CHEBI:43474"/>
        <dbReference type="ChEBI" id="CHEBI:58189"/>
        <dbReference type="EC" id="3.6.5.4"/>
    </reaction>
</comment>
<gene>
    <name evidence="9" type="primary">ffh</name>
    <name evidence="12" type="ORF">DB32_003516</name>
</gene>
<dbReference type="Gene3D" id="1.10.260.30">
    <property type="entry name" value="Signal recognition particle, SRP54 subunit, M-domain"/>
    <property type="match status" value="1"/>
</dbReference>
<dbReference type="FunFam" id="3.40.50.300:FF:000022">
    <property type="entry name" value="Signal recognition particle 54 kDa subunit"/>
    <property type="match status" value="1"/>
</dbReference>
<feature type="compositionally biased region" description="Basic residues" evidence="10">
    <location>
        <begin position="512"/>
        <end position="530"/>
    </location>
</feature>
<dbReference type="GO" id="GO:0008312">
    <property type="term" value="F:7S RNA binding"/>
    <property type="evidence" value="ECO:0007669"/>
    <property type="project" value="InterPro"/>
</dbReference>
<dbReference type="SUPFAM" id="SSF52540">
    <property type="entry name" value="P-loop containing nucleoside triphosphate hydrolases"/>
    <property type="match status" value="1"/>
</dbReference>
<comment type="subunit">
    <text evidence="9">Part of the signal recognition particle protein translocation system, which is composed of SRP and FtsY.</text>
</comment>
<dbReference type="InterPro" id="IPR036891">
    <property type="entry name" value="Signal_recog_part_SRP54_M_sf"/>
</dbReference>
<accession>A0A0F6W3C6</accession>
<dbReference type="AlphaFoldDB" id="A0A0F6W3C6"/>
<dbReference type="InterPro" id="IPR000897">
    <property type="entry name" value="SRP54_GTPase_dom"/>
</dbReference>
<dbReference type="InterPro" id="IPR027417">
    <property type="entry name" value="P-loop_NTPase"/>
</dbReference>
<keyword evidence="3 9" id="KW-0378">Hydrolase</keyword>
<dbReference type="Pfam" id="PF02978">
    <property type="entry name" value="SRP_SPB"/>
    <property type="match status" value="1"/>
</dbReference>
<keyword evidence="5 9" id="KW-0342">GTP-binding</keyword>
<proteinExistence type="inferred from homology"/>
<evidence type="ECO:0000259" key="11">
    <source>
        <dbReference type="PROSITE" id="PS00300"/>
    </source>
</evidence>
<dbReference type="NCBIfam" id="TIGR00959">
    <property type="entry name" value="ffh"/>
    <property type="match status" value="1"/>
</dbReference>
<evidence type="ECO:0000313" key="13">
    <source>
        <dbReference type="Proteomes" id="UP000034883"/>
    </source>
</evidence>
<evidence type="ECO:0000313" key="12">
    <source>
        <dbReference type="EMBL" id="AKF06367.1"/>
    </source>
</evidence>
<reference evidence="12 13" key="1">
    <citation type="submission" date="2015-03" db="EMBL/GenBank/DDBJ databases">
        <title>Genome assembly of Sandaracinus amylolyticus DSM 53668.</title>
        <authorList>
            <person name="Sharma G."/>
            <person name="Subramanian S."/>
        </authorList>
    </citation>
    <scope>NUCLEOTIDE SEQUENCE [LARGE SCALE GENOMIC DNA]</scope>
    <source>
        <strain evidence="12 13">DSM 53668</strain>
    </source>
</reference>
<evidence type="ECO:0000256" key="2">
    <source>
        <dbReference type="ARBA" id="ARBA00022741"/>
    </source>
</evidence>
<dbReference type="SMART" id="SM00382">
    <property type="entry name" value="AAA"/>
    <property type="match status" value="1"/>
</dbReference>
<dbReference type="PANTHER" id="PTHR11564:SF5">
    <property type="entry name" value="SIGNAL RECOGNITION PARTICLE SUBUNIT SRP54"/>
    <property type="match status" value="1"/>
</dbReference>
<dbReference type="KEGG" id="samy:DB32_003516"/>
<dbReference type="InterPro" id="IPR042101">
    <property type="entry name" value="SRP54_N_sf"/>
</dbReference>
<keyword evidence="4 9" id="KW-0694">RNA-binding</keyword>
<dbReference type="EC" id="3.6.5.4" evidence="9"/>
<evidence type="ECO:0000256" key="7">
    <source>
        <dbReference type="ARBA" id="ARBA00023274"/>
    </source>
</evidence>
<dbReference type="InterPro" id="IPR004125">
    <property type="entry name" value="Signal_recog_particle_SRP54_M"/>
</dbReference>
<evidence type="ECO:0000256" key="9">
    <source>
        <dbReference type="HAMAP-Rule" id="MF_00306"/>
    </source>
</evidence>
<evidence type="ECO:0000256" key="10">
    <source>
        <dbReference type="SAM" id="MobiDB-lite"/>
    </source>
</evidence>
<dbReference type="STRING" id="927083.DB32_003516"/>
<dbReference type="OrthoDB" id="9804720at2"/>
<feature type="domain" description="SRP54-type proteins GTP-binding" evidence="11">
    <location>
        <begin position="277"/>
        <end position="290"/>
    </location>
</feature>
<dbReference type="EMBL" id="CP011125">
    <property type="protein sequence ID" value="AKF06367.1"/>
    <property type="molecule type" value="Genomic_DNA"/>
</dbReference>
<feature type="region of interest" description="Disordered" evidence="10">
    <location>
        <begin position="499"/>
        <end position="530"/>
    </location>
</feature>
<dbReference type="GO" id="GO:0003924">
    <property type="term" value="F:GTPase activity"/>
    <property type="evidence" value="ECO:0007669"/>
    <property type="project" value="UniProtKB-UniRule"/>
</dbReference>
<dbReference type="InterPro" id="IPR003593">
    <property type="entry name" value="AAA+_ATPase"/>
</dbReference>
<dbReference type="Pfam" id="PF02881">
    <property type="entry name" value="SRP54_N"/>
    <property type="match status" value="1"/>
</dbReference>
<evidence type="ECO:0000256" key="5">
    <source>
        <dbReference type="ARBA" id="ARBA00023134"/>
    </source>
</evidence>
<name>A0A0F6W3C6_9BACT</name>
<dbReference type="Gene3D" id="3.40.50.300">
    <property type="entry name" value="P-loop containing nucleotide triphosphate hydrolases"/>
    <property type="match status" value="1"/>
</dbReference>
<keyword evidence="2 9" id="KW-0547">Nucleotide-binding</keyword>
<dbReference type="InterPro" id="IPR013822">
    <property type="entry name" value="Signal_recog_particl_SRP54_hlx"/>
</dbReference>
<feature type="binding site" evidence="9">
    <location>
        <begin position="117"/>
        <end position="124"/>
    </location>
    <ligand>
        <name>GTP</name>
        <dbReference type="ChEBI" id="CHEBI:37565"/>
    </ligand>
</feature>
<dbReference type="GO" id="GO:0006614">
    <property type="term" value="P:SRP-dependent cotranslational protein targeting to membrane"/>
    <property type="evidence" value="ECO:0007669"/>
    <property type="project" value="InterPro"/>
</dbReference>
<dbReference type="Gene3D" id="1.20.120.140">
    <property type="entry name" value="Signal recognition particle SRP54, nucleotide-binding domain"/>
    <property type="match status" value="1"/>
</dbReference>
<dbReference type="Proteomes" id="UP000034883">
    <property type="component" value="Chromosome"/>
</dbReference>
<dbReference type="InterPro" id="IPR004780">
    <property type="entry name" value="SRP"/>
</dbReference>
<keyword evidence="6 9" id="KW-0733">Signal recognition particle</keyword>
<keyword evidence="13" id="KW-1185">Reference proteome</keyword>
<dbReference type="Pfam" id="PF00448">
    <property type="entry name" value="SRP54"/>
    <property type="match status" value="1"/>
</dbReference>
<dbReference type="GO" id="GO:0048500">
    <property type="term" value="C:signal recognition particle"/>
    <property type="evidence" value="ECO:0007669"/>
    <property type="project" value="UniProtKB-UniRule"/>
</dbReference>
<dbReference type="PROSITE" id="PS00300">
    <property type="entry name" value="SRP54"/>
    <property type="match status" value="1"/>
</dbReference>
<evidence type="ECO:0000256" key="8">
    <source>
        <dbReference type="ARBA" id="ARBA00048027"/>
    </source>
</evidence>
<dbReference type="HAMAP" id="MF_00306">
    <property type="entry name" value="SRP54"/>
    <property type="match status" value="1"/>
</dbReference>
<feature type="binding site" evidence="9">
    <location>
        <begin position="198"/>
        <end position="202"/>
    </location>
    <ligand>
        <name>GTP</name>
        <dbReference type="ChEBI" id="CHEBI:37565"/>
    </ligand>
</feature>
<organism evidence="12 13">
    <name type="scientific">Sandaracinus amylolyticus</name>
    <dbReference type="NCBI Taxonomy" id="927083"/>
    <lineage>
        <taxon>Bacteria</taxon>
        <taxon>Pseudomonadati</taxon>
        <taxon>Myxococcota</taxon>
        <taxon>Polyangia</taxon>
        <taxon>Polyangiales</taxon>
        <taxon>Sandaracinaceae</taxon>
        <taxon>Sandaracinus</taxon>
    </lineage>
</organism>
<protein>
    <recommendedName>
        <fullName evidence="9">Signal recognition particle protein</fullName>
        <ecNumber evidence="9">3.6.5.4</ecNumber>
    </recommendedName>
    <alternativeName>
        <fullName evidence="9">Fifty-four homolog</fullName>
    </alternativeName>
</protein>
<feature type="binding site" evidence="9">
    <location>
        <begin position="256"/>
        <end position="259"/>
    </location>
    <ligand>
        <name>GTP</name>
        <dbReference type="ChEBI" id="CHEBI:37565"/>
    </ligand>
</feature>
<dbReference type="RefSeq" id="WP_053233546.1">
    <property type="nucleotide sequence ID" value="NZ_CP011125.1"/>
</dbReference>
<evidence type="ECO:0000256" key="1">
    <source>
        <dbReference type="ARBA" id="ARBA00005450"/>
    </source>
</evidence>
<dbReference type="CDD" id="cd18539">
    <property type="entry name" value="SRP_G"/>
    <property type="match status" value="1"/>
</dbReference>
<comment type="subcellular location">
    <subcellularLocation>
        <location evidence="9">Cytoplasm</location>
    </subcellularLocation>
    <text evidence="9">The SRP-RNC complex is targeted to the cytoplasmic membrane.</text>
</comment>
<dbReference type="SUPFAM" id="SSF47446">
    <property type="entry name" value="Signal peptide-binding domain"/>
    <property type="match status" value="1"/>
</dbReference>
<evidence type="ECO:0000256" key="6">
    <source>
        <dbReference type="ARBA" id="ARBA00023135"/>
    </source>
</evidence>
<keyword evidence="9" id="KW-0963">Cytoplasm</keyword>
<dbReference type="SMART" id="SM00962">
    <property type="entry name" value="SRP54"/>
    <property type="match status" value="1"/>
</dbReference>
<dbReference type="InterPro" id="IPR022941">
    <property type="entry name" value="SRP54"/>
</dbReference>
<dbReference type="PANTHER" id="PTHR11564">
    <property type="entry name" value="SIGNAL RECOGNITION PARTICLE 54K PROTEIN SRP54"/>
    <property type="match status" value="1"/>
</dbReference>
<comment type="function">
    <text evidence="9">Involved in targeting and insertion of nascent membrane proteins into the cytoplasmic membrane. Binds to the hydrophobic signal sequence of the ribosome-nascent chain (RNC) as it emerges from the ribosomes. The SRP-RNC complex is then targeted to the cytoplasmic membrane where it interacts with the SRP receptor FtsY.</text>
</comment>
<comment type="similarity">
    <text evidence="1 9">Belongs to the GTP-binding SRP family. SRP54 subfamily.</text>
</comment>
<dbReference type="GO" id="GO:0005525">
    <property type="term" value="F:GTP binding"/>
    <property type="evidence" value="ECO:0007669"/>
    <property type="project" value="UniProtKB-UniRule"/>
</dbReference>
<evidence type="ECO:0000256" key="4">
    <source>
        <dbReference type="ARBA" id="ARBA00022884"/>
    </source>
</evidence>